<accession>A0A077ZTS6</accession>
<evidence type="ECO:0000313" key="2">
    <source>
        <dbReference type="Proteomes" id="UP000039865"/>
    </source>
</evidence>
<proteinExistence type="predicted"/>
<reference evidence="1 2" key="1">
    <citation type="submission" date="2014-06" db="EMBL/GenBank/DDBJ databases">
        <authorList>
            <person name="Swart Estienne"/>
        </authorList>
    </citation>
    <scope>NUCLEOTIDE SEQUENCE [LARGE SCALE GENOMIC DNA]</scope>
    <source>
        <strain evidence="1 2">130c</strain>
    </source>
</reference>
<dbReference type="AlphaFoldDB" id="A0A077ZTS6"/>
<name>A0A077ZTS6_STYLE</name>
<keyword evidence="2" id="KW-1185">Reference proteome</keyword>
<dbReference type="EMBL" id="CCKQ01001614">
    <property type="protein sequence ID" value="CDW72725.1"/>
    <property type="molecule type" value="Genomic_DNA"/>
</dbReference>
<evidence type="ECO:0000313" key="1">
    <source>
        <dbReference type="EMBL" id="CDW72725.1"/>
    </source>
</evidence>
<gene>
    <name evidence="1" type="primary">Contig17839.g18960</name>
    <name evidence="1" type="ORF">STYLEM_1689</name>
</gene>
<dbReference type="Proteomes" id="UP000039865">
    <property type="component" value="Unassembled WGS sequence"/>
</dbReference>
<protein>
    <submittedName>
        <fullName evidence="1">Uncharacterized protein</fullName>
    </submittedName>
</protein>
<sequence length="235" mass="27584">MNYKQQYQGEQFLSPLRISFKPDLNSETKNFKEWLSPSIFLNNEIQSETNQVFGDQCHYTQLTHANQSSASKSIQKDRFNEQQEFDNLQSISSQYFKSPQRFLRIEQSFENVTSFNSRLKDVKNIGNYDTKKKLYLSPSEELFLKEQFIGDYQSSINQQQNTNEECLIPIDDIGQQYESIKQNNKSLSMDRNEELKNIGLISNNNNKAKKSTNHQKISQDFEIFKKDLRDTLGLK</sequence>
<dbReference type="InParanoid" id="A0A077ZTS6"/>
<organism evidence="1 2">
    <name type="scientific">Stylonychia lemnae</name>
    <name type="common">Ciliate</name>
    <dbReference type="NCBI Taxonomy" id="5949"/>
    <lineage>
        <taxon>Eukaryota</taxon>
        <taxon>Sar</taxon>
        <taxon>Alveolata</taxon>
        <taxon>Ciliophora</taxon>
        <taxon>Intramacronucleata</taxon>
        <taxon>Spirotrichea</taxon>
        <taxon>Stichotrichia</taxon>
        <taxon>Sporadotrichida</taxon>
        <taxon>Oxytrichidae</taxon>
        <taxon>Stylonychinae</taxon>
        <taxon>Stylonychia</taxon>
    </lineage>
</organism>